<dbReference type="PANTHER" id="PTHR42701">
    <property type="entry name" value="IMIDAZOLE GLYCEROL PHOSPHATE SYNTHASE SUBUNIT HISH"/>
    <property type="match status" value="1"/>
</dbReference>
<organism evidence="13 14">
    <name type="scientific">Candidatus Schekmanbacteria bacterium GWA2_38_11</name>
    <dbReference type="NCBI Taxonomy" id="1817876"/>
    <lineage>
        <taxon>Bacteria</taxon>
        <taxon>Candidatus Schekmaniibacteriota</taxon>
    </lineage>
</organism>
<keyword evidence="13" id="KW-0808">Transferase</keyword>
<keyword evidence="3 10" id="KW-0028">Amino-acid biosynthesis</keyword>
<dbReference type="InterPro" id="IPR010139">
    <property type="entry name" value="Imidazole-glycPsynth_HisH"/>
</dbReference>
<feature type="active site" description="Nucleophile" evidence="10 11">
    <location>
        <position position="80"/>
    </location>
</feature>
<keyword evidence="6 10" id="KW-0368">Histidine biosynthesis</keyword>
<evidence type="ECO:0000256" key="8">
    <source>
        <dbReference type="ARBA" id="ARBA00047838"/>
    </source>
</evidence>
<evidence type="ECO:0000256" key="5">
    <source>
        <dbReference type="ARBA" id="ARBA00022962"/>
    </source>
</evidence>
<gene>
    <name evidence="10" type="primary">hisH</name>
    <name evidence="13" type="ORF">A2042_06450</name>
</gene>
<comment type="function">
    <text evidence="10">IGPS catalyzes the conversion of PRFAR and glutamine to IGP, AICAR and glutamate. The HisH subunit catalyzes the hydrolysis of glutamine to glutamate and ammonia as part of the synthesis of IGP and AICAR. The resulting ammonia molecule is channeled to the active site of HisF.</text>
</comment>
<evidence type="ECO:0000256" key="3">
    <source>
        <dbReference type="ARBA" id="ARBA00022605"/>
    </source>
</evidence>
<dbReference type="HAMAP" id="MF_00278">
    <property type="entry name" value="HisH"/>
    <property type="match status" value="1"/>
</dbReference>
<dbReference type="GO" id="GO:0000105">
    <property type="term" value="P:L-histidine biosynthetic process"/>
    <property type="evidence" value="ECO:0007669"/>
    <property type="project" value="UniProtKB-UniRule"/>
</dbReference>
<comment type="pathway">
    <text evidence="1 10">Amino-acid biosynthesis; L-histidine biosynthesis; L-histidine from 5-phospho-alpha-D-ribose 1-diphosphate: step 5/9.</text>
</comment>
<evidence type="ECO:0000256" key="1">
    <source>
        <dbReference type="ARBA" id="ARBA00005091"/>
    </source>
</evidence>
<evidence type="ECO:0000256" key="6">
    <source>
        <dbReference type="ARBA" id="ARBA00023102"/>
    </source>
</evidence>
<dbReference type="GO" id="GO:0004359">
    <property type="term" value="F:glutaminase activity"/>
    <property type="evidence" value="ECO:0007669"/>
    <property type="project" value="UniProtKB-EC"/>
</dbReference>
<accession>A0A1F7RLJ8</accession>
<evidence type="ECO:0000256" key="11">
    <source>
        <dbReference type="PIRSR" id="PIRSR000495-1"/>
    </source>
</evidence>
<dbReference type="InterPro" id="IPR029062">
    <property type="entry name" value="Class_I_gatase-like"/>
</dbReference>
<evidence type="ECO:0000256" key="7">
    <source>
        <dbReference type="ARBA" id="ARBA00023239"/>
    </source>
</evidence>
<comment type="subcellular location">
    <subcellularLocation>
        <location evidence="10">Cytoplasm</location>
    </subcellularLocation>
</comment>
<dbReference type="InterPro" id="IPR017926">
    <property type="entry name" value="GATASE"/>
</dbReference>
<feature type="domain" description="Glutamine amidotransferase" evidence="12">
    <location>
        <begin position="4"/>
        <end position="201"/>
    </location>
</feature>
<evidence type="ECO:0000259" key="12">
    <source>
        <dbReference type="Pfam" id="PF00117"/>
    </source>
</evidence>
<dbReference type="GO" id="GO:0016829">
    <property type="term" value="F:lyase activity"/>
    <property type="evidence" value="ECO:0007669"/>
    <property type="project" value="UniProtKB-KW"/>
</dbReference>
<dbReference type="CDD" id="cd01748">
    <property type="entry name" value="GATase1_IGP_Synthase"/>
    <property type="match status" value="1"/>
</dbReference>
<dbReference type="EC" id="4.3.2.10" evidence="10"/>
<comment type="subunit">
    <text evidence="2 10">Heterodimer of HisH and HisF.</text>
</comment>
<sequence>MITIIDYGLGNIRAFANVYERLNILVSIAKTNDDLKDATKIILPGVGAFDFAMSQLNKSGMRETLDKLVLEHQLPVIGICIGMQILAKSSDEGVSPGLGWLDATVKRFDASFLKSKTQLPHMGWNTIHPNNDNPMLVNISDDSRFYFLHSYYFQCNNPKDMIATTEYGIQYASAVNKKNIYGVQFHPEKSHQWGIQLLKNFADL</sequence>
<dbReference type="SUPFAM" id="SSF52317">
    <property type="entry name" value="Class I glutamine amidotransferase-like"/>
    <property type="match status" value="1"/>
</dbReference>
<dbReference type="UniPathway" id="UPA00031">
    <property type="reaction ID" value="UER00010"/>
</dbReference>
<dbReference type="PIRSF" id="PIRSF000495">
    <property type="entry name" value="Amidotransf_hisH"/>
    <property type="match status" value="1"/>
</dbReference>
<dbReference type="EC" id="3.5.1.2" evidence="10"/>
<evidence type="ECO:0000256" key="2">
    <source>
        <dbReference type="ARBA" id="ARBA00011152"/>
    </source>
</evidence>
<feature type="active site" evidence="10 11">
    <location>
        <position position="188"/>
    </location>
</feature>
<dbReference type="NCBIfam" id="TIGR01855">
    <property type="entry name" value="IMP_synth_hisH"/>
    <property type="match status" value="1"/>
</dbReference>
<dbReference type="GO" id="GO:0000107">
    <property type="term" value="F:imidazoleglycerol-phosphate synthase activity"/>
    <property type="evidence" value="ECO:0007669"/>
    <property type="project" value="UniProtKB-UniRule"/>
</dbReference>
<keyword evidence="4 10" id="KW-0378">Hydrolase</keyword>
<dbReference type="Gene3D" id="3.40.50.880">
    <property type="match status" value="1"/>
</dbReference>
<name>A0A1F7RLJ8_9BACT</name>
<dbReference type="PROSITE" id="PS51273">
    <property type="entry name" value="GATASE_TYPE_1"/>
    <property type="match status" value="1"/>
</dbReference>
<evidence type="ECO:0000256" key="10">
    <source>
        <dbReference type="HAMAP-Rule" id="MF_00278"/>
    </source>
</evidence>
<keyword evidence="5 10" id="KW-0315">Glutamine amidotransferase</keyword>
<evidence type="ECO:0000313" key="13">
    <source>
        <dbReference type="EMBL" id="OGL42455.1"/>
    </source>
</evidence>
<dbReference type="Proteomes" id="UP000178526">
    <property type="component" value="Unassembled WGS sequence"/>
</dbReference>
<dbReference type="AlphaFoldDB" id="A0A1F7RLJ8"/>
<evidence type="ECO:0000256" key="9">
    <source>
        <dbReference type="ARBA" id="ARBA00049534"/>
    </source>
</evidence>
<comment type="catalytic activity">
    <reaction evidence="8 10">
        <text>5-[(5-phospho-1-deoxy-D-ribulos-1-ylimino)methylamino]-1-(5-phospho-beta-D-ribosyl)imidazole-4-carboxamide + L-glutamine = D-erythro-1-(imidazol-4-yl)glycerol 3-phosphate + 5-amino-1-(5-phospho-beta-D-ribosyl)imidazole-4-carboxamide + L-glutamate + H(+)</text>
        <dbReference type="Rhea" id="RHEA:24793"/>
        <dbReference type="ChEBI" id="CHEBI:15378"/>
        <dbReference type="ChEBI" id="CHEBI:29985"/>
        <dbReference type="ChEBI" id="CHEBI:58278"/>
        <dbReference type="ChEBI" id="CHEBI:58359"/>
        <dbReference type="ChEBI" id="CHEBI:58475"/>
        <dbReference type="ChEBI" id="CHEBI:58525"/>
        <dbReference type="EC" id="4.3.2.10"/>
    </reaction>
</comment>
<evidence type="ECO:0000256" key="4">
    <source>
        <dbReference type="ARBA" id="ARBA00022801"/>
    </source>
</evidence>
<keyword evidence="10" id="KW-0963">Cytoplasm</keyword>
<dbReference type="GO" id="GO:0005737">
    <property type="term" value="C:cytoplasm"/>
    <property type="evidence" value="ECO:0007669"/>
    <property type="project" value="UniProtKB-SubCell"/>
</dbReference>
<dbReference type="EMBL" id="MGDB01000046">
    <property type="protein sequence ID" value="OGL42455.1"/>
    <property type="molecule type" value="Genomic_DNA"/>
</dbReference>
<comment type="caution">
    <text evidence="13">The sequence shown here is derived from an EMBL/GenBank/DDBJ whole genome shotgun (WGS) entry which is preliminary data.</text>
</comment>
<dbReference type="Pfam" id="PF00117">
    <property type="entry name" value="GATase"/>
    <property type="match status" value="1"/>
</dbReference>
<dbReference type="PANTHER" id="PTHR42701:SF1">
    <property type="entry name" value="IMIDAZOLE GLYCEROL PHOSPHATE SYNTHASE SUBUNIT HISH"/>
    <property type="match status" value="1"/>
</dbReference>
<keyword evidence="7 10" id="KW-0456">Lyase</keyword>
<proteinExistence type="inferred from homology"/>
<reference evidence="13 14" key="1">
    <citation type="journal article" date="2016" name="Nat. Commun.">
        <title>Thousands of microbial genomes shed light on interconnected biogeochemical processes in an aquifer system.</title>
        <authorList>
            <person name="Anantharaman K."/>
            <person name="Brown C.T."/>
            <person name="Hug L.A."/>
            <person name="Sharon I."/>
            <person name="Castelle C.J."/>
            <person name="Probst A.J."/>
            <person name="Thomas B.C."/>
            <person name="Singh A."/>
            <person name="Wilkins M.J."/>
            <person name="Karaoz U."/>
            <person name="Brodie E.L."/>
            <person name="Williams K.H."/>
            <person name="Hubbard S.S."/>
            <person name="Banfield J.F."/>
        </authorList>
    </citation>
    <scope>NUCLEOTIDE SEQUENCE [LARGE SCALE GENOMIC DNA]</scope>
</reference>
<feature type="active site" evidence="10 11">
    <location>
        <position position="186"/>
    </location>
</feature>
<evidence type="ECO:0000313" key="14">
    <source>
        <dbReference type="Proteomes" id="UP000178526"/>
    </source>
</evidence>
<comment type="catalytic activity">
    <reaction evidence="9 10">
        <text>L-glutamine + H2O = L-glutamate + NH4(+)</text>
        <dbReference type="Rhea" id="RHEA:15889"/>
        <dbReference type="ChEBI" id="CHEBI:15377"/>
        <dbReference type="ChEBI" id="CHEBI:28938"/>
        <dbReference type="ChEBI" id="CHEBI:29985"/>
        <dbReference type="ChEBI" id="CHEBI:58359"/>
        <dbReference type="EC" id="3.5.1.2"/>
    </reaction>
</comment>
<protein>
    <recommendedName>
        <fullName evidence="10">Imidazole glycerol phosphate synthase subunit HisH</fullName>
        <ecNumber evidence="10">4.3.2.10</ecNumber>
    </recommendedName>
    <alternativeName>
        <fullName evidence="10">IGP synthase glutaminase subunit</fullName>
        <ecNumber evidence="10">3.5.1.2</ecNumber>
    </alternativeName>
    <alternativeName>
        <fullName evidence="10">IGP synthase subunit HisH</fullName>
    </alternativeName>
    <alternativeName>
        <fullName evidence="10">ImGP synthase subunit HisH</fullName>
        <shortName evidence="10">IGPS subunit HisH</shortName>
    </alternativeName>
</protein>